<evidence type="ECO:0000313" key="2">
    <source>
        <dbReference type="EMBL" id="NMF57921.1"/>
    </source>
</evidence>
<reference evidence="2 3" key="1">
    <citation type="submission" date="2020-03" db="EMBL/GenBank/DDBJ databases">
        <title>Draft Genome Sequence of 2-Methylisoborneol Producing Pseudanabaena yagii Strain GIHE-NHR1 Isolated from North Han River in South Korea.</title>
        <authorList>
            <person name="Jeong J."/>
        </authorList>
    </citation>
    <scope>NUCLEOTIDE SEQUENCE [LARGE SCALE GENOMIC DNA]</scope>
    <source>
        <strain evidence="2 3">GIHE-NHR1</strain>
    </source>
</reference>
<sequence>MSLSKKILIASVCSCLAVTSNSIVSPLWFLNSEAQAQSRRVIYVPPSSLDSPLTSAAGARRTSKGEFIALTPQAEINIPPIPQTISERPTIYFRIPKFRGSVTFRLDKDKDAALSTQGKVYDKKFEINNDEGIIAFKLPDDAPILEVGQIYIWRMKFSSLDLNLNQFATIEGSVRRILPSKQLTEELSKSSKAIDRAASFAKEGIWFDMLQVLAEAQTTVPSNAEVRKAWVEILKVAFKNQSIQSSTNSTTIPAPMQTSTTPDQQNQKPPIQELVIKANFVLQQSGVTHSNY</sequence>
<accession>A0ABX1LQY8</accession>
<evidence type="ECO:0000256" key="1">
    <source>
        <dbReference type="SAM" id="MobiDB-lite"/>
    </source>
</evidence>
<gene>
    <name evidence="2" type="ORF">HC246_07775</name>
</gene>
<dbReference type="EMBL" id="JAAVJL010000001">
    <property type="protein sequence ID" value="NMF57921.1"/>
    <property type="molecule type" value="Genomic_DNA"/>
</dbReference>
<dbReference type="Proteomes" id="UP000738376">
    <property type="component" value="Unassembled WGS sequence"/>
</dbReference>
<evidence type="ECO:0000313" key="3">
    <source>
        <dbReference type="Proteomes" id="UP000738376"/>
    </source>
</evidence>
<feature type="compositionally biased region" description="Polar residues" evidence="1">
    <location>
        <begin position="256"/>
        <end position="268"/>
    </location>
</feature>
<name>A0ABX1LQY8_9CYAN</name>
<protein>
    <submittedName>
        <fullName evidence="2">DUF928 domain-containing protein</fullName>
    </submittedName>
</protein>
<dbReference type="InterPro" id="IPR010328">
    <property type="entry name" value="DUF928"/>
</dbReference>
<feature type="region of interest" description="Disordered" evidence="1">
    <location>
        <begin position="246"/>
        <end position="268"/>
    </location>
</feature>
<organism evidence="2 3">
    <name type="scientific">Pseudanabaena yagii GIHE-NHR1</name>
    <dbReference type="NCBI Taxonomy" id="2722753"/>
    <lineage>
        <taxon>Bacteria</taxon>
        <taxon>Bacillati</taxon>
        <taxon>Cyanobacteriota</taxon>
        <taxon>Cyanophyceae</taxon>
        <taxon>Pseudanabaenales</taxon>
        <taxon>Pseudanabaenaceae</taxon>
        <taxon>Pseudanabaena</taxon>
        <taxon>Pseudanabaena yagii</taxon>
    </lineage>
</organism>
<dbReference type="RefSeq" id="WP_169362883.1">
    <property type="nucleotide sequence ID" value="NZ_JAAVJL010000001.1"/>
</dbReference>
<proteinExistence type="predicted"/>
<dbReference type="Pfam" id="PF06051">
    <property type="entry name" value="DUF928"/>
    <property type="match status" value="1"/>
</dbReference>
<keyword evidence="3" id="KW-1185">Reference proteome</keyword>
<comment type="caution">
    <text evidence="2">The sequence shown here is derived from an EMBL/GenBank/DDBJ whole genome shotgun (WGS) entry which is preliminary data.</text>
</comment>